<dbReference type="Gene3D" id="1.10.1130.10">
    <property type="entry name" value="Flavocytochrome C3, Chain A"/>
    <property type="match status" value="1"/>
</dbReference>
<feature type="chain" id="PRO_5026667798" description="Tetrahaem cytochrome domain-containing protein" evidence="8">
    <location>
        <begin position="19"/>
        <end position="208"/>
    </location>
</feature>
<evidence type="ECO:0000313" key="11">
    <source>
        <dbReference type="Proteomes" id="UP000472580"/>
    </source>
</evidence>
<keyword evidence="3" id="KW-0813">Transport</keyword>
<feature type="signal peptide" evidence="8">
    <location>
        <begin position="1"/>
        <end position="18"/>
    </location>
</feature>
<gene>
    <name evidence="10" type="ORF">E5987_09825</name>
</gene>
<evidence type="ECO:0000256" key="2">
    <source>
        <dbReference type="ARBA" id="ARBA00004196"/>
    </source>
</evidence>
<feature type="domain" description="Tetrahaem cytochrome" evidence="9">
    <location>
        <begin position="120"/>
        <end position="197"/>
    </location>
</feature>
<evidence type="ECO:0000256" key="4">
    <source>
        <dbReference type="ARBA" id="ARBA00022617"/>
    </source>
</evidence>
<dbReference type="Proteomes" id="UP000472580">
    <property type="component" value="Unassembled WGS sequence"/>
</dbReference>
<keyword evidence="6" id="KW-0249">Electron transport</keyword>
<keyword evidence="4" id="KW-0349">Heme</keyword>
<dbReference type="EMBL" id="WSRP01000033">
    <property type="protein sequence ID" value="MVX57491.1"/>
    <property type="molecule type" value="Genomic_DNA"/>
</dbReference>
<comment type="cofactor">
    <cofactor evidence="1">
        <name>heme c</name>
        <dbReference type="ChEBI" id="CHEBI:61717"/>
    </cofactor>
</comment>
<protein>
    <recommendedName>
        <fullName evidence="9">Tetrahaem cytochrome domain-containing protein</fullName>
    </recommendedName>
</protein>
<name>A0A6L6YPJ3_9BURK</name>
<proteinExistence type="predicted"/>
<dbReference type="SUPFAM" id="SSF48695">
    <property type="entry name" value="Multiheme cytochromes"/>
    <property type="match status" value="1"/>
</dbReference>
<evidence type="ECO:0000259" key="9">
    <source>
        <dbReference type="Pfam" id="PF14537"/>
    </source>
</evidence>
<organism evidence="10 11">
    <name type="scientific">Parasutterella muris</name>
    <dbReference type="NCBI Taxonomy" id="2565572"/>
    <lineage>
        <taxon>Bacteria</taxon>
        <taxon>Pseudomonadati</taxon>
        <taxon>Pseudomonadota</taxon>
        <taxon>Betaproteobacteria</taxon>
        <taxon>Burkholderiales</taxon>
        <taxon>Sutterellaceae</taxon>
        <taxon>Parasutterella</taxon>
    </lineage>
</organism>
<dbReference type="InterPro" id="IPR036280">
    <property type="entry name" value="Multihaem_cyt_sf"/>
</dbReference>
<evidence type="ECO:0000256" key="5">
    <source>
        <dbReference type="ARBA" id="ARBA00022723"/>
    </source>
</evidence>
<keyword evidence="8" id="KW-0732">Signal</keyword>
<keyword evidence="5" id="KW-0479">Metal-binding</keyword>
<dbReference type="GO" id="GO:0030313">
    <property type="term" value="C:cell envelope"/>
    <property type="evidence" value="ECO:0007669"/>
    <property type="project" value="UniProtKB-SubCell"/>
</dbReference>
<accession>A0A6L6YPJ3</accession>
<evidence type="ECO:0000313" key="10">
    <source>
        <dbReference type="EMBL" id="MVX57491.1"/>
    </source>
</evidence>
<keyword evidence="7" id="KW-0408">Iron</keyword>
<dbReference type="InterPro" id="IPR012286">
    <property type="entry name" value="Tetrahaem_cytochrome"/>
</dbReference>
<evidence type="ECO:0000256" key="1">
    <source>
        <dbReference type="ARBA" id="ARBA00001926"/>
    </source>
</evidence>
<reference evidence="10 11" key="1">
    <citation type="submission" date="2019-12" db="EMBL/GenBank/DDBJ databases">
        <title>Microbes associate with the intestines of laboratory mice.</title>
        <authorList>
            <person name="Navarre W."/>
            <person name="Wong E."/>
        </authorList>
    </citation>
    <scope>NUCLEOTIDE SEQUENCE [LARGE SCALE GENOMIC DNA]</scope>
    <source>
        <strain evidence="10 11">NM82_D38</strain>
    </source>
</reference>
<dbReference type="GO" id="GO:0046872">
    <property type="term" value="F:metal ion binding"/>
    <property type="evidence" value="ECO:0007669"/>
    <property type="project" value="UniProtKB-KW"/>
</dbReference>
<dbReference type="Pfam" id="PF14537">
    <property type="entry name" value="Cytochrom_c3_2"/>
    <property type="match status" value="1"/>
</dbReference>
<evidence type="ECO:0000256" key="6">
    <source>
        <dbReference type="ARBA" id="ARBA00022982"/>
    </source>
</evidence>
<keyword evidence="11" id="KW-1185">Reference proteome</keyword>
<evidence type="ECO:0000256" key="8">
    <source>
        <dbReference type="SAM" id="SignalP"/>
    </source>
</evidence>
<evidence type="ECO:0000256" key="3">
    <source>
        <dbReference type="ARBA" id="ARBA00022448"/>
    </source>
</evidence>
<comment type="caution">
    <text evidence="10">The sequence shown here is derived from an EMBL/GenBank/DDBJ whole genome shotgun (WGS) entry which is preliminary data.</text>
</comment>
<comment type="subcellular location">
    <subcellularLocation>
        <location evidence="2">Cell envelope</location>
    </subcellularLocation>
</comment>
<dbReference type="RefSeq" id="WP_160335912.1">
    <property type="nucleotide sequence ID" value="NZ_WSRP01000033.1"/>
</dbReference>
<dbReference type="OrthoDB" id="9154874at2"/>
<sequence length="208" mass="23315">MRRFVFLLPFILPLTVFAQTPCSQCHPTQPIQIKNHLDFSSLNASSCSSCHSGNGKSIFYILHKGHLKKVPCTTCHENKNGKVNLLAANSNSNQNTIKEDDFELYEELFDTFSGTTSRLHLRNRNSCSSCHTDGIPVEGAQVSNEICLSCHGSYEDLAKKTRSDKKANPHESHQGKLECSRCHKGHETSRSYCTECHANFNQVMPEVK</sequence>
<evidence type="ECO:0000256" key="7">
    <source>
        <dbReference type="ARBA" id="ARBA00023004"/>
    </source>
</evidence>
<dbReference type="AlphaFoldDB" id="A0A6L6YPJ3"/>